<evidence type="ECO:0008006" key="4">
    <source>
        <dbReference type="Google" id="ProtNLM"/>
    </source>
</evidence>
<dbReference type="Proteomes" id="UP001209570">
    <property type="component" value="Unassembled WGS sequence"/>
</dbReference>
<accession>A0AAD5QE36</accession>
<evidence type="ECO:0000313" key="3">
    <source>
        <dbReference type="Proteomes" id="UP001209570"/>
    </source>
</evidence>
<dbReference type="PROSITE" id="PS50096">
    <property type="entry name" value="IQ"/>
    <property type="match status" value="1"/>
</dbReference>
<dbReference type="AlphaFoldDB" id="A0AAD5QE36"/>
<dbReference type="Gene3D" id="1.10.472.10">
    <property type="entry name" value="Cyclin-like"/>
    <property type="match status" value="1"/>
</dbReference>
<dbReference type="SUPFAM" id="SSF47954">
    <property type="entry name" value="Cyclin-like"/>
    <property type="match status" value="1"/>
</dbReference>
<dbReference type="GO" id="GO:0006357">
    <property type="term" value="P:regulation of transcription by RNA polymerase II"/>
    <property type="evidence" value="ECO:0007669"/>
    <property type="project" value="InterPro"/>
</dbReference>
<feature type="compositionally biased region" description="Low complexity" evidence="1">
    <location>
        <begin position="127"/>
        <end position="136"/>
    </location>
</feature>
<feature type="region of interest" description="Disordered" evidence="1">
    <location>
        <begin position="406"/>
        <end position="433"/>
    </location>
</feature>
<dbReference type="InterPro" id="IPR036915">
    <property type="entry name" value="Cyclin-like_sf"/>
</dbReference>
<feature type="compositionally biased region" description="Basic and acidic residues" evidence="1">
    <location>
        <begin position="350"/>
        <end position="361"/>
    </location>
</feature>
<protein>
    <recommendedName>
        <fullName evidence="4">Cyclin-like domain-containing protein</fullName>
    </recommendedName>
</protein>
<feature type="compositionally biased region" description="Low complexity" evidence="1">
    <location>
        <begin position="221"/>
        <end position="233"/>
    </location>
</feature>
<feature type="region of interest" description="Disordered" evidence="1">
    <location>
        <begin position="122"/>
        <end position="148"/>
    </location>
</feature>
<gene>
    <name evidence="2" type="ORF">P43SY_009172</name>
</gene>
<feature type="region of interest" description="Disordered" evidence="1">
    <location>
        <begin position="474"/>
        <end position="493"/>
    </location>
</feature>
<sequence length="848" mass="92859">MADESYKLLLAAASHSHLQRHAHQQERLVGNVFLPSIQRRSAPHAALSMKHLQVIEQCIIAENRREAQLSQCASEKERRFLSRRFQAQRSHERDLIEALMLGQPADRELEIVDVERQAAVRAGRQSPLARAAGPRRAGPPNPALASAQAKAATVGVQFAMESRGKVFCKPLGSPQRAKGSASAKPRALVDTDTRASDHTVLPSCSPSRSKGALERPRETMPAASPSRSPAKSPTHCKPPQRLPVALASSPLRASPQASPKKHKAREASVPVRSTLSVAPQEPEEPMTVAFDGATSFLEARACAMEIVHEQMGLVEGGTQTTARCDAAALPDSSDLVLVLAQPAPIPLSAEARKARPHTSPEKRRRPPHKDLPAMELSHSGSGAALKEIEYFRLTRDDPLLLLQQHPGGVRDAADERQQSDENESYARSRSVATFVSEDSPSKRIHVVPKESLRDVLRQELTWPEQSGYADEACYPQGWEQPADDSELSSQWAERSYDYDDSAAEPQSEGFTVQPDVRVVDLDEGASADTTVEEVASVLSELVEMVEIVVEEEESAARVAEPSRGRASSVIDVTGTVVRIQSAFRGHMGRRAFRFALYQEALNCGVLGAMPGTTQGKTGWYQDPKTRMAYYFVVAADGAWTQKIVLRCSALILSPYEMHEQILSKVFIQPLRSIVNVVHAVANETTEPLSADAVRSRLRLPGHSDREDLTMTLQPYTNLKNSLINAEQTVLRGLGFDVEATLPHGYLFNYAHTMSIDTQVVACALALVNDALLEPKASSFPPFVLAAACLRLAQAVDDDGARSVDADKWWYRFDTSDEDIEAVARLLQHTYDALQQREISPDGQQLGGS</sequence>
<reference evidence="2" key="1">
    <citation type="submission" date="2021-12" db="EMBL/GenBank/DDBJ databases">
        <title>Prjna785345.</title>
        <authorList>
            <person name="Rujirawat T."/>
            <person name="Krajaejun T."/>
        </authorList>
    </citation>
    <scope>NUCLEOTIDE SEQUENCE</scope>
    <source>
        <strain evidence="2">Pi057C3</strain>
    </source>
</reference>
<proteinExistence type="predicted"/>
<evidence type="ECO:0000256" key="1">
    <source>
        <dbReference type="SAM" id="MobiDB-lite"/>
    </source>
</evidence>
<evidence type="ECO:0000313" key="2">
    <source>
        <dbReference type="EMBL" id="KAJ0407885.1"/>
    </source>
</evidence>
<name>A0AAD5QE36_PYTIN</name>
<keyword evidence="3" id="KW-1185">Reference proteome</keyword>
<dbReference type="InterPro" id="IPR043198">
    <property type="entry name" value="Cyclin/Ssn8"/>
</dbReference>
<organism evidence="2 3">
    <name type="scientific">Pythium insidiosum</name>
    <name type="common">Pythiosis disease agent</name>
    <dbReference type="NCBI Taxonomy" id="114742"/>
    <lineage>
        <taxon>Eukaryota</taxon>
        <taxon>Sar</taxon>
        <taxon>Stramenopiles</taxon>
        <taxon>Oomycota</taxon>
        <taxon>Peronosporomycetes</taxon>
        <taxon>Pythiales</taxon>
        <taxon>Pythiaceae</taxon>
        <taxon>Pythium</taxon>
    </lineage>
</organism>
<dbReference type="GO" id="GO:0016538">
    <property type="term" value="F:cyclin-dependent protein serine/threonine kinase regulator activity"/>
    <property type="evidence" value="ECO:0007669"/>
    <property type="project" value="InterPro"/>
</dbReference>
<feature type="region of interest" description="Disordered" evidence="1">
    <location>
        <begin position="170"/>
        <end position="283"/>
    </location>
</feature>
<dbReference type="EMBL" id="JAKCXM010000016">
    <property type="protein sequence ID" value="KAJ0407885.1"/>
    <property type="molecule type" value="Genomic_DNA"/>
</dbReference>
<feature type="region of interest" description="Disordered" evidence="1">
    <location>
        <begin position="348"/>
        <end position="376"/>
    </location>
</feature>
<comment type="caution">
    <text evidence="2">The sequence shown here is derived from an EMBL/GenBank/DDBJ whole genome shotgun (WGS) entry which is preliminary data.</text>
</comment>
<dbReference type="PANTHER" id="PTHR10026">
    <property type="entry name" value="CYCLIN"/>
    <property type="match status" value="1"/>
</dbReference>
<feature type="compositionally biased region" description="Basic and acidic residues" evidence="1">
    <location>
        <begin position="187"/>
        <end position="197"/>
    </location>
</feature>